<dbReference type="Proteomes" id="UP000595703">
    <property type="component" value="Chromosome"/>
</dbReference>
<reference evidence="1 2" key="3">
    <citation type="journal article" date="2011" name="Nat. Chem. Biol.">
        <title>Reveromycin A biosynthesis uses RevG and RevJ for stereospecific spiroacetal formation.</title>
        <authorList>
            <person name="Takahashi S."/>
            <person name="Toyoda A."/>
            <person name="Sekiyama Y."/>
            <person name="Takagi H."/>
            <person name="Nogawa T."/>
            <person name="Uramoto M."/>
            <person name="Suzuki R."/>
            <person name="Koshino H."/>
            <person name="Kumano T."/>
            <person name="Panthee S."/>
            <person name="Dairi T."/>
            <person name="Ishikawa J."/>
            <person name="Ikeda H."/>
            <person name="Sakaki Y."/>
            <person name="Osada H."/>
        </authorList>
    </citation>
    <scope>NUCLEOTIDE SEQUENCE [LARGE SCALE GENOMIC DNA]</scope>
    <source>
        <strain evidence="1 2">SN-593</strain>
    </source>
</reference>
<proteinExistence type="predicted"/>
<dbReference type="EMBL" id="AP018365">
    <property type="protein sequence ID" value="BBA95249.1"/>
    <property type="molecule type" value="Genomic_DNA"/>
</dbReference>
<protein>
    <submittedName>
        <fullName evidence="1">Uncharacterized protein</fullName>
    </submittedName>
</protein>
<dbReference type="KEGG" id="arev:RVR_37"/>
<reference evidence="1 2" key="2">
    <citation type="journal article" date="2011" name="J. Antibiot.">
        <title>Furaquinocins I and J: novel polyketide isoprenoid hybrid compounds from Streptomyces reveromyceticus SN-593.</title>
        <authorList>
            <person name="Panthee S."/>
            <person name="Takahashi S."/>
            <person name="Takagi H."/>
            <person name="Nogawa T."/>
            <person name="Oowada E."/>
            <person name="Uramoto M."/>
            <person name="Osada H."/>
        </authorList>
    </citation>
    <scope>NUCLEOTIDE SEQUENCE [LARGE SCALE GENOMIC DNA]</scope>
    <source>
        <strain evidence="1 2">SN-593</strain>
    </source>
</reference>
<sequence>MENDIVRAWKAYAEPGVAGGGPLQALDVQDVVQGGSVVASWQGSFSCCDTTLCSDCSIN</sequence>
<dbReference type="RefSeq" id="WP_202231811.1">
    <property type="nucleotide sequence ID" value="NZ_AP018365.1"/>
</dbReference>
<reference evidence="1 2" key="4">
    <citation type="journal article" date="2020" name="Sci. Rep.">
        <title>beta-carboline chemical signals induce reveromycin production through a LuxR family regulator in Streptomyces sp. SN-593.</title>
        <authorList>
            <person name="Panthee S."/>
            <person name="Kito N."/>
            <person name="Hayashi T."/>
            <person name="Shimizu T."/>
            <person name="Ishikawa J."/>
            <person name="Hamamoto H."/>
            <person name="Osada H."/>
            <person name="Takahashi S."/>
        </authorList>
    </citation>
    <scope>NUCLEOTIDE SEQUENCE [LARGE SCALE GENOMIC DNA]</scope>
    <source>
        <strain evidence="1 2">SN-593</strain>
    </source>
</reference>
<name>A0A7U3UMH3_9ACTN</name>
<accession>A0A7U3UMH3</accession>
<evidence type="ECO:0000313" key="2">
    <source>
        <dbReference type="Proteomes" id="UP000595703"/>
    </source>
</evidence>
<gene>
    <name evidence="1" type="ORF">RVR_37</name>
</gene>
<organism evidence="1 2">
    <name type="scientific">Actinacidiphila reveromycinica</name>
    <dbReference type="NCBI Taxonomy" id="659352"/>
    <lineage>
        <taxon>Bacteria</taxon>
        <taxon>Bacillati</taxon>
        <taxon>Actinomycetota</taxon>
        <taxon>Actinomycetes</taxon>
        <taxon>Kitasatosporales</taxon>
        <taxon>Streptomycetaceae</taxon>
        <taxon>Actinacidiphila</taxon>
    </lineage>
</organism>
<dbReference type="AlphaFoldDB" id="A0A7U3UMH3"/>
<keyword evidence="2" id="KW-1185">Reference proteome</keyword>
<evidence type="ECO:0000313" key="1">
    <source>
        <dbReference type="EMBL" id="BBA95249.1"/>
    </source>
</evidence>
<reference evidence="1 2" key="1">
    <citation type="journal article" date="2010" name="J. Bacteriol.">
        <title>Biochemical characterization of a novel indole prenyltransferase from Streptomyces sp. SN-593.</title>
        <authorList>
            <person name="Takahashi S."/>
            <person name="Takagi H."/>
            <person name="Toyoda A."/>
            <person name="Uramoto M."/>
            <person name="Nogawa T."/>
            <person name="Ueki M."/>
            <person name="Sakaki Y."/>
            <person name="Osada H."/>
        </authorList>
    </citation>
    <scope>NUCLEOTIDE SEQUENCE [LARGE SCALE GENOMIC DNA]</scope>
    <source>
        <strain evidence="1 2">SN-593</strain>
    </source>
</reference>